<protein>
    <submittedName>
        <fullName evidence="3">Nuclear transport factor 2 family protein</fullName>
    </submittedName>
</protein>
<keyword evidence="4" id="KW-1185">Reference proteome</keyword>
<feature type="domain" description="SnoaL-like" evidence="1">
    <location>
        <begin position="13"/>
        <end position="111"/>
    </location>
</feature>
<dbReference type="RefSeq" id="WP_200171329.1">
    <property type="nucleotide sequence ID" value="NZ_BAABKQ010000001.1"/>
</dbReference>
<reference evidence="4" key="2">
    <citation type="journal article" date="2019" name="Int. J. Syst. Evol. Microbiol.">
        <title>The Global Catalogue of Microorganisms (GCM) 10K type strain sequencing project: providing services to taxonomists for standard genome sequencing and annotation.</title>
        <authorList>
            <consortium name="The Broad Institute Genomics Platform"/>
            <consortium name="The Broad Institute Genome Sequencing Center for Infectious Disease"/>
            <person name="Wu L."/>
            <person name="Ma J."/>
        </authorList>
    </citation>
    <scope>NUCLEOTIDE SEQUENCE [LARGE SCALE GENOMIC DNA]</scope>
    <source>
        <strain evidence="4">JCM 18542</strain>
    </source>
</reference>
<evidence type="ECO:0000313" key="3">
    <source>
        <dbReference type="EMBL" id="GAA4824534.1"/>
    </source>
</evidence>
<dbReference type="InterPro" id="IPR032710">
    <property type="entry name" value="NTF2-like_dom_sf"/>
</dbReference>
<evidence type="ECO:0000313" key="4">
    <source>
        <dbReference type="Proteomes" id="UP001500839"/>
    </source>
</evidence>
<reference evidence="3" key="3">
    <citation type="submission" date="2023-12" db="EMBL/GenBank/DDBJ databases">
        <authorList>
            <person name="Sun Q."/>
            <person name="Inoue M."/>
        </authorList>
    </citation>
    <scope>NUCLEOTIDE SEQUENCE</scope>
    <source>
        <strain evidence="3">JCM 18542</strain>
    </source>
</reference>
<gene>
    <name evidence="2" type="ORF">GCM10023353_00510</name>
    <name evidence="3" type="ORF">GCM10023353_37030</name>
</gene>
<proteinExistence type="predicted"/>
<dbReference type="Gene3D" id="3.10.450.50">
    <property type="match status" value="1"/>
</dbReference>
<dbReference type="SUPFAM" id="SSF54427">
    <property type="entry name" value="NTF2-like"/>
    <property type="match status" value="1"/>
</dbReference>
<sequence>MAPAPEAVRKTIESYITAVTTGTVDEIVGLFAPGATVEDPVGSGVRDTEESIREFYSVVAGMKQTGEIYTIRIAGSSAAFHFRITTEAGDQTVQITPIDVMTFDDDAKITSMRAYWGPGDMVAK</sequence>
<evidence type="ECO:0000313" key="2">
    <source>
        <dbReference type="EMBL" id="GAA4802467.1"/>
    </source>
</evidence>
<name>A0ABP9D1J1_9ACTN</name>
<dbReference type="InterPro" id="IPR037401">
    <property type="entry name" value="SnoaL-like"/>
</dbReference>
<reference evidence="3" key="1">
    <citation type="journal article" date="2014" name="Int. J. Syst. Evol. Microbiol.">
        <title>Complete genome of a new Firmicutes species belonging to the dominant human colonic microbiota ('Ruminococcus bicirculans') reveals two chromosomes and a selective capacity to utilize plant glucans.</title>
        <authorList>
            <consortium name="NISC Comparative Sequencing Program"/>
            <person name="Wegmann U."/>
            <person name="Louis P."/>
            <person name="Goesmann A."/>
            <person name="Henrissat B."/>
            <person name="Duncan S.H."/>
            <person name="Flint H.J."/>
        </authorList>
    </citation>
    <scope>NUCLEOTIDE SEQUENCE</scope>
    <source>
        <strain evidence="3">JCM 18542</strain>
    </source>
</reference>
<dbReference type="Proteomes" id="UP001500839">
    <property type="component" value="Unassembled WGS sequence"/>
</dbReference>
<dbReference type="EMBL" id="BAABKQ010000001">
    <property type="protein sequence ID" value="GAA4802467.1"/>
    <property type="molecule type" value="Genomic_DNA"/>
</dbReference>
<comment type="caution">
    <text evidence="3">The sequence shown here is derived from an EMBL/GenBank/DDBJ whole genome shotgun (WGS) entry which is preliminary data.</text>
</comment>
<dbReference type="EMBL" id="BAABKQ010000001">
    <property type="protein sequence ID" value="GAA4824534.1"/>
    <property type="molecule type" value="Genomic_DNA"/>
</dbReference>
<organism evidence="3 4">
    <name type="scientific">Tomitella cavernea</name>
    <dbReference type="NCBI Taxonomy" id="1387982"/>
    <lineage>
        <taxon>Bacteria</taxon>
        <taxon>Bacillati</taxon>
        <taxon>Actinomycetota</taxon>
        <taxon>Actinomycetes</taxon>
        <taxon>Mycobacteriales</taxon>
        <taxon>Tomitella</taxon>
    </lineage>
</organism>
<dbReference type="Pfam" id="PF12680">
    <property type="entry name" value="SnoaL_2"/>
    <property type="match status" value="1"/>
</dbReference>
<accession>A0ABP9D1J1</accession>
<evidence type="ECO:0000259" key="1">
    <source>
        <dbReference type="Pfam" id="PF12680"/>
    </source>
</evidence>